<dbReference type="InterPro" id="IPR043614">
    <property type="entry name" value="Spike_S2_CoV_C"/>
</dbReference>
<evidence type="ECO:0000256" key="14">
    <source>
        <dbReference type="ARBA" id="ARBA00022879"/>
    </source>
</evidence>
<evidence type="ECO:0000256" key="12">
    <source>
        <dbReference type="ARBA" id="ARBA00022844"/>
    </source>
</evidence>
<dbReference type="Pfam" id="PF01601">
    <property type="entry name" value="CoV_S2"/>
    <property type="match status" value="1"/>
</dbReference>
<keyword evidence="7" id="KW-1162">Viral penetration into host cytoplasm</keyword>
<dbReference type="PROSITE" id="PS51923">
    <property type="entry name" value="COV_S2_HR1"/>
    <property type="match status" value="1"/>
</dbReference>
<dbReference type="SUPFAM" id="SSF111474">
    <property type="entry name" value="Coronavirus S2 glycoprotein"/>
    <property type="match status" value="2"/>
</dbReference>
<evidence type="ECO:0000256" key="1">
    <source>
        <dbReference type="ARBA" id="ARBA00004372"/>
    </source>
</evidence>
<keyword evidence="11" id="KW-1161">Viral attachment to host cell</keyword>
<evidence type="ECO:0000256" key="3">
    <source>
        <dbReference type="ARBA" id="ARBA00004563"/>
    </source>
</evidence>
<keyword evidence="14" id="KW-0261">Viral envelope protein</keyword>
<keyword evidence="16 22" id="KW-1133">Transmembrane helix</keyword>
<dbReference type="FunFam" id="1.20.5.300:FF:000003">
    <property type="entry name" value="Spike glycoprotein"/>
    <property type="match status" value="1"/>
</dbReference>
<feature type="domain" description="Coronavirus spike (S) glycoprotein S2 subunit heptad repeat 2 (HR2) region profile" evidence="24">
    <location>
        <begin position="1031"/>
        <end position="1112"/>
    </location>
</feature>
<evidence type="ECO:0000256" key="11">
    <source>
        <dbReference type="ARBA" id="ARBA00022804"/>
    </source>
</evidence>
<keyword evidence="12" id="KW-0946">Virion</keyword>
<evidence type="ECO:0000256" key="18">
    <source>
        <dbReference type="ARBA" id="ARBA00023054"/>
    </source>
</evidence>
<dbReference type="InterPro" id="IPR043473">
    <property type="entry name" value="S2_sf_CoV"/>
</dbReference>
<feature type="transmembrane region" description="Helical" evidence="22">
    <location>
        <begin position="1101"/>
        <end position="1123"/>
    </location>
</feature>
<dbReference type="GO" id="GO:0019031">
    <property type="term" value="C:viral envelope"/>
    <property type="evidence" value="ECO:0007669"/>
    <property type="project" value="UniProtKB-KW"/>
</dbReference>
<evidence type="ECO:0000256" key="22">
    <source>
        <dbReference type="SAM" id="Phobius"/>
    </source>
</evidence>
<accession>A0A516UWD6</accession>
<organism evidence="25">
    <name type="scientific">Infectious bronchitis virus</name>
    <dbReference type="NCBI Taxonomy" id="11120"/>
    <lineage>
        <taxon>Viruses</taxon>
        <taxon>Riboviria</taxon>
        <taxon>Orthornavirae</taxon>
        <taxon>Pisuviricota</taxon>
        <taxon>Pisoniviricetes</taxon>
        <taxon>Nidovirales</taxon>
        <taxon>Cornidovirineae</taxon>
        <taxon>Coronaviridae</taxon>
        <taxon>Orthocoronavirinae</taxon>
        <taxon>Gammacoronavirus</taxon>
        <taxon>Igacovirus</taxon>
        <taxon>Gammacoronavirus galli</taxon>
        <taxon>Avian coronavirus</taxon>
    </lineage>
</organism>
<evidence type="ECO:0000256" key="4">
    <source>
        <dbReference type="ARBA" id="ARBA00022506"/>
    </source>
</evidence>
<evidence type="ECO:0000259" key="23">
    <source>
        <dbReference type="PROSITE" id="PS51923"/>
    </source>
</evidence>
<evidence type="ECO:0000256" key="16">
    <source>
        <dbReference type="ARBA" id="ARBA00022989"/>
    </source>
</evidence>
<evidence type="ECO:0000256" key="7">
    <source>
        <dbReference type="ARBA" id="ARBA00022595"/>
    </source>
</evidence>
<evidence type="ECO:0000256" key="13">
    <source>
        <dbReference type="ARBA" id="ARBA00022870"/>
    </source>
</evidence>
<proteinExistence type="predicted"/>
<keyword evidence="8" id="KW-0165">Cleavage on pair of basic residues</keyword>
<dbReference type="GO" id="GO:0039654">
    <property type="term" value="P:fusion of virus membrane with host endosome membrane"/>
    <property type="evidence" value="ECO:0007669"/>
    <property type="project" value="UniProtKB-KW"/>
</dbReference>
<evidence type="ECO:0000256" key="19">
    <source>
        <dbReference type="ARBA" id="ARBA00023136"/>
    </source>
</evidence>
<keyword evidence="20" id="KW-0325">Glycoprotein</keyword>
<evidence type="ECO:0000256" key="10">
    <source>
        <dbReference type="ARBA" id="ARBA00022729"/>
    </source>
</evidence>
<comment type="subcellular location">
    <subcellularLocation>
        <location evidence="2">Host cell membrane</location>
        <topology evidence="2">Single-pass type I membrane protein</topology>
    </subcellularLocation>
    <subcellularLocation>
        <location evidence="1">Host endoplasmic reticulum-Golgi intermediate compartment membrane</location>
        <topology evidence="1">Single-pass type I membrane protein</topology>
    </subcellularLocation>
    <subcellularLocation>
        <location evidence="3">Virion membrane</location>
        <topology evidence="3">Single-pass type I membrane protein</topology>
    </subcellularLocation>
</comment>
<dbReference type="InterPro" id="IPR044874">
    <property type="entry name" value="Spike_S2_CoV_HR2"/>
</dbReference>
<feature type="domain" description="Coronavirus spike (S) glycoprotein S2 subunit heptad repeat 1 (HR1) region profile" evidence="23">
    <location>
        <begin position="776"/>
        <end position="881"/>
    </location>
</feature>
<dbReference type="GO" id="GO:0075509">
    <property type="term" value="P:endocytosis involved in viral entry into host cell"/>
    <property type="evidence" value="ECO:0007669"/>
    <property type="project" value="UniProtKB-KW"/>
</dbReference>
<dbReference type="PROSITE" id="PS51924">
    <property type="entry name" value="COV_S2_HR2"/>
    <property type="match status" value="1"/>
</dbReference>
<keyword evidence="5" id="KW-1170">Fusion of virus membrane with host endosomal membrane</keyword>
<keyword evidence="9 22" id="KW-0812">Transmembrane</keyword>
<evidence type="ECO:0000256" key="9">
    <source>
        <dbReference type="ARBA" id="ARBA00022692"/>
    </source>
</evidence>
<sequence length="1169" mass="129034">MLGKPLLLVTIWYALCSALLYNNDTYVYYYQSAFRPSGGWHLHGGAYAVVNVSTEYNNAGKADGCTAGAIFWSKNFSASSVAMTAPASGMSWSVTQFCTAHCNFTDITVFVTHCFKGGPNVCPLTGKIAEGHIRIAAMPKHATGPSALFYNLTVAVSKYSKFRSLQCVNNQTSVYLNGDLVFTSNKTQDVTGAGVHFKAGGPITYKVMREVKALAYFVNGTAQDVILCDNSPRGLLACQYNTGNFSDGFYPFTNSSLVKEKFIVYRESSVNTTLVLHNITFRNETSAQPNTGDVNTINLYQTQTAQSGYYNFNFSFLSSFRYVKSNFMYGSYHPRCHFRPENMNNGLWFNSLSVSIAYGPLQGGCKQSVFSNRATCCYAYSYGGPHLCKGVYAGELTIDFECGLLVYITKSDGSRIQTATEPPIVTTNYYNNITLGKCVDYNIYGRVGQGLITNVTDIASVYNYLEDAGLAILDTSGAIDTFVVQGAYGLNYYKVNPCEDVNQQFVVSGGNLVGILTSRNESGSQSIENQFYIKLINGTGRHKRSTNENVTSCPYVSYGKFCIKPDGSLSTIVPQELEQFVAPLLNFTENVLIPNSFNLTVTDEYIQTRMDKVQINCLQYVCGNSFECRKLFQQYGPVCDNILSIVNSVNQKEDMELLSFYSSTKPKGFNQPVLSNFSTGDFNISLVLTPSSNPSGRSFVEDLLFSSVESVGLPTDEAYKQCTAGPLGFLKDLACAREYNGLLVLPPIITAEMQTLYTSSLVASMALGGITAAGAIPFATQLQARINHLGITNSLLLKNQEKIAASFNKAIGHMQEGFKSTSLALQQVQDVVNKQSAILSETMTALNKNFGAISSVIQEIYQQLDAIQADAQVDRIITGRLSSLSVLASAKQSEYLRVSQQRELATQKINECVKSQSNRYSFCGDGRHVLSIPQNAPSGIVFLHFTYTPESFVNVTAIVGFCVNPTNASQYAIVPANGRGIFIQVNGTYYITARDMYMPRDITAGDIVTLTSCQANYVSVNKTVITTFVEDDDFDFDDELSKWWNETKHEFPDLDQFNYTIPVLNISNEIDRIQGVIQGLNDSLIDLETLSILKTYIKWPWYVWLAIFFAIIIFILILGWVFFMTGCCGCCCGCFGIIPLMSKCGKKASYYTTFDNDVVTEQYRPKKSV</sequence>
<dbReference type="InterPro" id="IPR002552">
    <property type="entry name" value="Spike_S2_CoV"/>
</dbReference>
<protein>
    <submittedName>
        <fullName evidence="25">Spike protein</fullName>
    </submittedName>
</protein>
<evidence type="ECO:0000259" key="24">
    <source>
        <dbReference type="PROSITE" id="PS51924"/>
    </source>
</evidence>
<evidence type="ECO:0000256" key="5">
    <source>
        <dbReference type="ARBA" id="ARBA00022510"/>
    </source>
</evidence>
<reference evidence="25" key="1">
    <citation type="journal article" date="2020" name="Infect. Genet. Evol.">
        <title>Molecular epidemiology of infectious bronchitis virus in Poland from 1980 to 2017.</title>
        <authorList>
            <person name="Domanska-Blicharz K."/>
            <person name="Lisowska A."/>
            <person name="Sajewicz-Krukowska J."/>
        </authorList>
    </citation>
    <scope>NUCLEOTIDE SEQUENCE</scope>
    <source>
        <strain evidence="25">GammaCoV/Ck/Poland/162/1997</strain>
    </source>
</reference>
<dbReference type="GO" id="GO:0020002">
    <property type="term" value="C:host cell plasma membrane"/>
    <property type="evidence" value="ECO:0007669"/>
    <property type="project" value="UniProtKB-SubCell"/>
</dbReference>
<dbReference type="GO" id="GO:0046813">
    <property type="term" value="P:receptor-mediated virion attachment to host cell"/>
    <property type="evidence" value="ECO:0007669"/>
    <property type="project" value="InterPro"/>
</dbReference>
<keyword evidence="17" id="KW-0843">Virulence</keyword>
<evidence type="ECO:0000256" key="20">
    <source>
        <dbReference type="ARBA" id="ARBA00023180"/>
    </source>
</evidence>
<evidence type="ECO:0000256" key="21">
    <source>
        <dbReference type="ARBA" id="ARBA00023296"/>
    </source>
</evidence>
<keyword evidence="21" id="KW-1160">Virus entry into host cell</keyword>
<dbReference type="GO" id="GO:0019064">
    <property type="term" value="P:fusion of virus membrane with host plasma membrane"/>
    <property type="evidence" value="ECO:0007669"/>
    <property type="project" value="InterPro"/>
</dbReference>
<evidence type="ECO:0000256" key="2">
    <source>
        <dbReference type="ARBA" id="ARBA00004402"/>
    </source>
</evidence>
<evidence type="ECO:0000313" key="25">
    <source>
        <dbReference type="EMBL" id="QDQ69134.1"/>
    </source>
</evidence>
<keyword evidence="13" id="KW-1043">Host membrane</keyword>
<dbReference type="GO" id="GO:0044173">
    <property type="term" value="C:host cell endoplasmic reticulum-Golgi intermediate compartment membrane"/>
    <property type="evidence" value="ECO:0007669"/>
    <property type="project" value="UniProtKB-SubCell"/>
</dbReference>
<dbReference type="GO" id="GO:0016020">
    <property type="term" value="C:membrane"/>
    <property type="evidence" value="ECO:0007669"/>
    <property type="project" value="InterPro"/>
</dbReference>
<keyword evidence="10" id="KW-0732">Signal</keyword>
<evidence type="ECO:0000256" key="6">
    <source>
        <dbReference type="ARBA" id="ARBA00022581"/>
    </source>
</evidence>
<evidence type="ECO:0000256" key="8">
    <source>
        <dbReference type="ARBA" id="ARBA00022685"/>
    </source>
</evidence>
<keyword evidence="4" id="KW-1168">Fusion of virus membrane with host membrane</keyword>
<dbReference type="Gene3D" id="1.20.5.300">
    <property type="match status" value="2"/>
</dbReference>
<name>A0A516UWD6_9GAMC</name>
<dbReference type="InterPro" id="IPR044873">
    <property type="entry name" value="Spike_S2_CoV_HR1"/>
</dbReference>
<dbReference type="Pfam" id="PF19214">
    <property type="entry name" value="CoV_S2_C"/>
    <property type="match status" value="1"/>
</dbReference>
<dbReference type="CDD" id="cd22372">
    <property type="entry name" value="gammaCoV_Spike_SD1-2_S1-S2_S2"/>
    <property type="match status" value="1"/>
</dbReference>
<keyword evidence="19 22" id="KW-0472">Membrane</keyword>
<evidence type="ECO:0000256" key="15">
    <source>
        <dbReference type="ARBA" id="ARBA00022890"/>
    </source>
</evidence>
<keyword evidence="15" id="KW-1164">Virus endocytosis by host</keyword>
<keyword evidence="18" id="KW-0175">Coiled coil</keyword>
<dbReference type="GO" id="GO:0055036">
    <property type="term" value="C:virion membrane"/>
    <property type="evidence" value="ECO:0007669"/>
    <property type="project" value="UniProtKB-SubCell"/>
</dbReference>
<evidence type="ECO:0000256" key="17">
    <source>
        <dbReference type="ARBA" id="ARBA00023026"/>
    </source>
</evidence>
<keyword evidence="6" id="KW-0945">Host-virus interaction</keyword>
<dbReference type="EMBL" id="MK581203">
    <property type="protein sequence ID" value="QDQ69134.1"/>
    <property type="molecule type" value="Genomic_RNA"/>
</dbReference>